<keyword evidence="2" id="KW-0472">Membrane</keyword>
<comment type="caution">
    <text evidence="3">The sequence shown here is derived from an EMBL/GenBank/DDBJ whole genome shotgun (WGS) entry which is preliminary data.</text>
</comment>
<evidence type="ECO:0000256" key="1">
    <source>
        <dbReference type="SAM" id="MobiDB-lite"/>
    </source>
</evidence>
<evidence type="ECO:0000313" key="3">
    <source>
        <dbReference type="EMBL" id="MFD2181387.1"/>
    </source>
</evidence>
<protein>
    <submittedName>
        <fullName evidence="3">Uncharacterized protein</fullName>
    </submittedName>
</protein>
<dbReference type="EMBL" id="JBHUIW010000003">
    <property type="protein sequence ID" value="MFD2181387.1"/>
    <property type="molecule type" value="Genomic_DNA"/>
</dbReference>
<reference evidence="4" key="1">
    <citation type="journal article" date="2019" name="Int. J. Syst. Evol. Microbiol.">
        <title>The Global Catalogue of Microorganisms (GCM) 10K type strain sequencing project: providing services to taxonomists for standard genome sequencing and annotation.</title>
        <authorList>
            <consortium name="The Broad Institute Genomics Platform"/>
            <consortium name="The Broad Institute Genome Sequencing Center for Infectious Disease"/>
            <person name="Wu L."/>
            <person name="Ma J."/>
        </authorList>
    </citation>
    <scope>NUCLEOTIDE SEQUENCE [LARGE SCALE GENOMIC DNA]</scope>
    <source>
        <strain evidence="4">CGMCC 1.6774</strain>
    </source>
</reference>
<feature type="transmembrane region" description="Helical" evidence="2">
    <location>
        <begin position="28"/>
        <end position="50"/>
    </location>
</feature>
<proteinExistence type="predicted"/>
<sequence>MARPSDETPITPSATQARQGTTGHDVRYMLGFGVIGAVVALAVVYLWFFAA</sequence>
<accession>A0ABW5AH02</accession>
<dbReference type="RefSeq" id="WP_378476572.1">
    <property type="nucleotide sequence ID" value="NZ_JBHUIW010000003.1"/>
</dbReference>
<evidence type="ECO:0000313" key="4">
    <source>
        <dbReference type="Proteomes" id="UP001597314"/>
    </source>
</evidence>
<keyword evidence="4" id="KW-1185">Reference proteome</keyword>
<dbReference type="Proteomes" id="UP001597314">
    <property type="component" value="Unassembled WGS sequence"/>
</dbReference>
<gene>
    <name evidence="3" type="ORF">ACFSOX_04425</name>
</gene>
<organism evidence="3 4">
    <name type="scientific">Rhodoplanes azumiensis</name>
    <dbReference type="NCBI Taxonomy" id="1897628"/>
    <lineage>
        <taxon>Bacteria</taxon>
        <taxon>Pseudomonadati</taxon>
        <taxon>Pseudomonadota</taxon>
        <taxon>Alphaproteobacteria</taxon>
        <taxon>Hyphomicrobiales</taxon>
        <taxon>Nitrobacteraceae</taxon>
        <taxon>Rhodoplanes</taxon>
    </lineage>
</organism>
<feature type="compositionally biased region" description="Polar residues" evidence="1">
    <location>
        <begin position="8"/>
        <end position="20"/>
    </location>
</feature>
<name>A0ABW5AH02_9BRAD</name>
<evidence type="ECO:0000256" key="2">
    <source>
        <dbReference type="SAM" id="Phobius"/>
    </source>
</evidence>
<keyword evidence="2" id="KW-1133">Transmembrane helix</keyword>
<keyword evidence="2" id="KW-0812">Transmembrane</keyword>
<feature type="region of interest" description="Disordered" evidence="1">
    <location>
        <begin position="1"/>
        <end position="20"/>
    </location>
</feature>